<dbReference type="InterPro" id="IPR050272">
    <property type="entry name" value="Isochorismatase-like_hydrls"/>
</dbReference>
<dbReference type="InterPro" id="IPR036380">
    <property type="entry name" value="Isochorismatase-like_sf"/>
</dbReference>
<dbReference type="Proteomes" id="UP001433638">
    <property type="component" value="Unassembled WGS sequence"/>
</dbReference>
<dbReference type="CDD" id="cd01014">
    <property type="entry name" value="nicotinamidase_related"/>
    <property type="match status" value="1"/>
</dbReference>
<protein>
    <submittedName>
        <fullName evidence="3">Cysteine hydrolase family protein</fullName>
        <ecNumber evidence="3">3.-.-.-</ecNumber>
    </submittedName>
</protein>
<evidence type="ECO:0000259" key="2">
    <source>
        <dbReference type="Pfam" id="PF00857"/>
    </source>
</evidence>
<name>A0ABV1MAR2_9NEIS</name>
<organism evidence="3 4">
    <name type="scientific">Vogesella oryzagri</name>
    <dbReference type="NCBI Taxonomy" id="3160864"/>
    <lineage>
        <taxon>Bacteria</taxon>
        <taxon>Pseudomonadati</taxon>
        <taxon>Pseudomonadota</taxon>
        <taxon>Betaproteobacteria</taxon>
        <taxon>Neisseriales</taxon>
        <taxon>Chromobacteriaceae</taxon>
        <taxon>Vogesella</taxon>
    </lineage>
</organism>
<dbReference type="GO" id="GO:0016787">
    <property type="term" value="F:hydrolase activity"/>
    <property type="evidence" value="ECO:0007669"/>
    <property type="project" value="UniProtKB-KW"/>
</dbReference>
<dbReference type="SUPFAM" id="SSF52499">
    <property type="entry name" value="Isochorismatase-like hydrolases"/>
    <property type="match status" value="1"/>
</dbReference>
<dbReference type="EMBL" id="JBEFLD010000011">
    <property type="protein sequence ID" value="MEQ6292465.1"/>
    <property type="molecule type" value="Genomic_DNA"/>
</dbReference>
<evidence type="ECO:0000256" key="1">
    <source>
        <dbReference type="ARBA" id="ARBA00022801"/>
    </source>
</evidence>
<accession>A0ABV1MAR2</accession>
<evidence type="ECO:0000313" key="3">
    <source>
        <dbReference type="EMBL" id="MEQ6292465.1"/>
    </source>
</evidence>
<proteinExistence type="predicted"/>
<feature type="domain" description="Isochorismatase-like" evidence="2">
    <location>
        <begin position="7"/>
        <end position="180"/>
    </location>
</feature>
<dbReference type="PANTHER" id="PTHR43540:SF6">
    <property type="entry name" value="ISOCHORISMATASE-LIKE DOMAIN-CONTAINING PROTEIN"/>
    <property type="match status" value="1"/>
</dbReference>
<evidence type="ECO:0000313" key="4">
    <source>
        <dbReference type="Proteomes" id="UP001433638"/>
    </source>
</evidence>
<comment type="caution">
    <text evidence="3">The sequence shown here is derived from an EMBL/GenBank/DDBJ whole genome shotgun (WGS) entry which is preliminary data.</text>
</comment>
<gene>
    <name evidence="3" type="ORF">ABNW52_17775</name>
</gene>
<sequence>MSTPRRALIVIDVQNEYFTGKLGISYPDPAITLPNVGRAMDAAGAAGIPVVVVQHITPPGTPIFAEGSHGAALHPSIAERPRDHLISKQLASCFTGTDLAAWLRERSIDTLSIVGYMTHNCDAATALHASHDGWQVELLGDASGSLPYRNRAGSASAEEIHRVFTVVMQTGFAAVVTTDDWIAAVQASQPVAASEGVLGSHLQAVAQ</sequence>
<reference evidence="3" key="1">
    <citation type="submission" date="2024-06" db="EMBL/GenBank/DDBJ databases">
        <title>Genome sequence of Vogesella sp. MAHUQ-64.</title>
        <authorList>
            <person name="Huq M.A."/>
        </authorList>
    </citation>
    <scope>NUCLEOTIDE SEQUENCE</scope>
    <source>
        <strain evidence="3">MAHUQ-64</strain>
    </source>
</reference>
<dbReference type="RefSeq" id="WP_349590800.1">
    <property type="nucleotide sequence ID" value="NZ_JBEFLD010000011.1"/>
</dbReference>
<keyword evidence="4" id="KW-1185">Reference proteome</keyword>
<dbReference type="InterPro" id="IPR000868">
    <property type="entry name" value="Isochorismatase-like_dom"/>
</dbReference>
<dbReference type="PANTHER" id="PTHR43540">
    <property type="entry name" value="PEROXYUREIDOACRYLATE/UREIDOACRYLATE AMIDOHYDROLASE-RELATED"/>
    <property type="match status" value="1"/>
</dbReference>
<dbReference type="Gene3D" id="3.40.50.850">
    <property type="entry name" value="Isochorismatase-like"/>
    <property type="match status" value="1"/>
</dbReference>
<dbReference type="Pfam" id="PF00857">
    <property type="entry name" value="Isochorismatase"/>
    <property type="match status" value="1"/>
</dbReference>
<keyword evidence="1 3" id="KW-0378">Hydrolase</keyword>
<dbReference type="EC" id="3.-.-.-" evidence="3"/>